<proteinExistence type="predicted"/>
<dbReference type="NCBIfam" id="TIGR01444">
    <property type="entry name" value="fkbM_fam"/>
    <property type="match status" value="1"/>
</dbReference>
<keyword evidence="3" id="KW-1185">Reference proteome</keyword>
<dbReference type="SUPFAM" id="SSF53335">
    <property type="entry name" value="S-adenosyl-L-methionine-dependent methyltransferases"/>
    <property type="match status" value="1"/>
</dbReference>
<dbReference type="PANTHER" id="PTHR34203:SF13">
    <property type="entry name" value="EXPRESSED PROTEIN"/>
    <property type="match status" value="1"/>
</dbReference>
<gene>
    <name evidence="2" type="ORF">CEUSTIGMA_g5305.t1</name>
</gene>
<feature type="domain" description="Methyltransferase FkbM" evidence="1">
    <location>
        <begin position="202"/>
        <end position="346"/>
    </location>
</feature>
<evidence type="ECO:0000259" key="1">
    <source>
        <dbReference type="Pfam" id="PF05050"/>
    </source>
</evidence>
<reference evidence="2 3" key="1">
    <citation type="submission" date="2017-08" db="EMBL/GenBank/DDBJ databases">
        <title>Acidophilic green algal genome provides insights into adaptation to an acidic environment.</title>
        <authorList>
            <person name="Hirooka S."/>
            <person name="Hirose Y."/>
            <person name="Kanesaki Y."/>
            <person name="Higuchi S."/>
            <person name="Fujiwara T."/>
            <person name="Onuma R."/>
            <person name="Era A."/>
            <person name="Ohbayashi R."/>
            <person name="Uzuka A."/>
            <person name="Nozaki H."/>
            <person name="Yoshikawa H."/>
            <person name="Miyagishima S.Y."/>
        </authorList>
    </citation>
    <scope>NUCLEOTIDE SEQUENCE [LARGE SCALE GENOMIC DNA]</scope>
    <source>
        <strain evidence="2 3">NIES-2499</strain>
    </source>
</reference>
<dbReference type="AlphaFoldDB" id="A0A250X454"/>
<dbReference type="InterPro" id="IPR006342">
    <property type="entry name" value="FkbM_mtfrase"/>
</dbReference>
<dbReference type="OrthoDB" id="411251at2759"/>
<dbReference type="PANTHER" id="PTHR34203">
    <property type="entry name" value="METHYLTRANSFERASE, FKBM FAMILY PROTEIN"/>
    <property type="match status" value="1"/>
</dbReference>
<organism evidence="2 3">
    <name type="scientific">Chlamydomonas eustigma</name>
    <dbReference type="NCBI Taxonomy" id="1157962"/>
    <lineage>
        <taxon>Eukaryota</taxon>
        <taxon>Viridiplantae</taxon>
        <taxon>Chlorophyta</taxon>
        <taxon>core chlorophytes</taxon>
        <taxon>Chlorophyceae</taxon>
        <taxon>CS clade</taxon>
        <taxon>Chlamydomonadales</taxon>
        <taxon>Chlamydomonadaceae</taxon>
        <taxon>Chlamydomonas</taxon>
    </lineage>
</organism>
<dbReference type="Pfam" id="PF05050">
    <property type="entry name" value="Methyltransf_21"/>
    <property type="match status" value="1"/>
</dbReference>
<protein>
    <recommendedName>
        <fullName evidence="1">Methyltransferase FkbM domain-containing protein</fullName>
    </recommendedName>
</protein>
<sequence length="552" mass="61548">MIGSLLDTVLRPIIPSHHINLKNLSHGTGSVRQVPVTTAKFKSVTLGGMQLVRNTSSVAICTNECKKARNGICEDGQILKPQGTSDTSKGRERISVDVFCDLGTDCKDCGTWNSLVPDIQPENTSLPGPLAVLLSEGVEVRVRKTKTPTAFKMAYANPSLDLDVSEVMERAGMVEGGITQIFHEVLKDQCILPNGKRALVLDVGANFGYFSVLSALYGCRVIAWEPVPLFQQYVRYNLLLNNVSHLVELRDRMLGDVDGQEQIMMVPTVGIWGTASVHGMNQFENQIPKEIKVQTERLDSVVVEDTLLLKVDVEGFEPFVFRGMKETFQRHSIENILMEYSPGIAERLYPGIDVLEETPLMLVKLLAMEYKLLQLPDNYGKSGSLFWTDPIPALPEVLMDNLKYDIHDTREIKAQRLGCPRNEALAKFEDWRDCNKLPEDFHPKSFRSMFSYNTNIWATSKTAKSRSLMKSDGPAGLFSLEQDASREWVSRSRPENGIGMRVCFYLEPKNLVRNRCSCASANRTNTSVLASCLSEESIVQKVGASGNLPYIS</sequence>
<dbReference type="EMBL" id="BEGY01000027">
    <property type="protein sequence ID" value="GAX77863.1"/>
    <property type="molecule type" value="Genomic_DNA"/>
</dbReference>
<comment type="caution">
    <text evidence="2">The sequence shown here is derived from an EMBL/GenBank/DDBJ whole genome shotgun (WGS) entry which is preliminary data.</text>
</comment>
<dbReference type="Proteomes" id="UP000232323">
    <property type="component" value="Unassembled WGS sequence"/>
</dbReference>
<evidence type="ECO:0000313" key="2">
    <source>
        <dbReference type="EMBL" id="GAX77863.1"/>
    </source>
</evidence>
<evidence type="ECO:0000313" key="3">
    <source>
        <dbReference type="Proteomes" id="UP000232323"/>
    </source>
</evidence>
<name>A0A250X454_9CHLO</name>
<dbReference type="InterPro" id="IPR029063">
    <property type="entry name" value="SAM-dependent_MTases_sf"/>
</dbReference>
<dbReference type="InterPro" id="IPR052514">
    <property type="entry name" value="SAM-dependent_MTase"/>
</dbReference>
<accession>A0A250X454</accession>
<dbReference type="Gene3D" id="3.40.50.150">
    <property type="entry name" value="Vaccinia Virus protein VP39"/>
    <property type="match status" value="1"/>
</dbReference>